<keyword evidence="1" id="KW-0812">Transmembrane</keyword>
<evidence type="ECO:0000313" key="2">
    <source>
        <dbReference type="EMBL" id="NQV64460.1"/>
    </source>
</evidence>
<feature type="transmembrane region" description="Helical" evidence="1">
    <location>
        <begin position="110"/>
        <end position="138"/>
    </location>
</feature>
<dbReference type="InterPro" id="IPR032809">
    <property type="entry name" value="Put_HupE_UreJ"/>
</dbReference>
<keyword evidence="1" id="KW-0472">Membrane</keyword>
<protein>
    <submittedName>
        <fullName evidence="2">HupE/UreJ family protein</fullName>
    </submittedName>
</protein>
<proteinExistence type="predicted"/>
<name>A0A972VUG0_9GAMM</name>
<feature type="transmembrane region" description="Helical" evidence="1">
    <location>
        <begin position="82"/>
        <end position="104"/>
    </location>
</feature>
<reference evidence="2" key="1">
    <citation type="submission" date="2020-05" db="EMBL/GenBank/DDBJ databases">
        <title>Sulfur intermediates as new biogeochemical hubs in an aquatic model microbial ecosystem.</title>
        <authorList>
            <person name="Vigneron A."/>
        </authorList>
    </citation>
    <scope>NUCLEOTIDE SEQUENCE</scope>
    <source>
        <strain evidence="2">Bin.250</strain>
    </source>
</reference>
<dbReference type="AlphaFoldDB" id="A0A972VUG0"/>
<feature type="transmembrane region" description="Helical" evidence="1">
    <location>
        <begin position="53"/>
        <end position="70"/>
    </location>
</feature>
<dbReference type="Pfam" id="PF13795">
    <property type="entry name" value="HupE_UreJ_2"/>
    <property type="match status" value="1"/>
</dbReference>
<comment type="caution">
    <text evidence="2">The sequence shown here is derived from an EMBL/GenBank/DDBJ whole genome shotgun (WGS) entry which is preliminary data.</text>
</comment>
<evidence type="ECO:0000313" key="3">
    <source>
        <dbReference type="Proteomes" id="UP000754644"/>
    </source>
</evidence>
<feature type="transmembrane region" description="Helical" evidence="1">
    <location>
        <begin position="28"/>
        <end position="47"/>
    </location>
</feature>
<dbReference type="EMBL" id="JABMOJ010000135">
    <property type="protein sequence ID" value="NQV64460.1"/>
    <property type="molecule type" value="Genomic_DNA"/>
</dbReference>
<sequence length="174" mass="18204">MIEALIGLTIALVAGEAIVAPKGHRIRYAAVILVAGLLVSSSAALLAAGPSPLVIIGVTVFYGCYLLACAQRPALAWRLVPAVTFLFGLIHGFGFASSLVEIGLPTTRLVLSLLAFNLGIELGQLAIVLVTVVCLTLLQRYQPMPPVAVKVARAVAASGLMALGVFWFVLRAWA</sequence>
<dbReference type="Proteomes" id="UP000754644">
    <property type="component" value="Unassembled WGS sequence"/>
</dbReference>
<feature type="transmembrane region" description="Helical" evidence="1">
    <location>
        <begin position="150"/>
        <end position="170"/>
    </location>
</feature>
<organism evidence="2 3">
    <name type="scientific">SAR86 cluster bacterium</name>
    <dbReference type="NCBI Taxonomy" id="2030880"/>
    <lineage>
        <taxon>Bacteria</taxon>
        <taxon>Pseudomonadati</taxon>
        <taxon>Pseudomonadota</taxon>
        <taxon>Gammaproteobacteria</taxon>
        <taxon>SAR86 cluster</taxon>
    </lineage>
</organism>
<accession>A0A972VUG0</accession>
<evidence type="ECO:0000256" key="1">
    <source>
        <dbReference type="SAM" id="Phobius"/>
    </source>
</evidence>
<gene>
    <name evidence="2" type="ORF">HQ497_03750</name>
</gene>
<keyword evidence="1" id="KW-1133">Transmembrane helix</keyword>